<sequence>MTEENAQETPKESASQQTTNPLEQLLQLLALVDPIELAGKAVDTTRRTTETLVTVLENFASTVDNLNRTTTRVNALLDDIEEPLKRVMPQLGNAMNAMATMGEAATQLAELSKRLGPLTTLAENAGGLFGFRPGKPAGGSTSSSPQTES</sequence>
<accession>A0A6J6GZL5</accession>
<protein>
    <submittedName>
        <fullName evidence="2">Unannotated protein</fullName>
    </submittedName>
</protein>
<gene>
    <name evidence="2" type="ORF">UFOPK1874_00098</name>
</gene>
<proteinExistence type="predicted"/>
<name>A0A6J6GZL5_9ZZZZ</name>
<feature type="region of interest" description="Disordered" evidence="1">
    <location>
        <begin position="129"/>
        <end position="149"/>
    </location>
</feature>
<dbReference type="EMBL" id="CAEZUX010000003">
    <property type="protein sequence ID" value="CAB4605830.1"/>
    <property type="molecule type" value="Genomic_DNA"/>
</dbReference>
<organism evidence="2">
    <name type="scientific">freshwater metagenome</name>
    <dbReference type="NCBI Taxonomy" id="449393"/>
    <lineage>
        <taxon>unclassified sequences</taxon>
        <taxon>metagenomes</taxon>
        <taxon>ecological metagenomes</taxon>
    </lineage>
</organism>
<reference evidence="2" key="1">
    <citation type="submission" date="2020-05" db="EMBL/GenBank/DDBJ databases">
        <authorList>
            <person name="Chiriac C."/>
            <person name="Salcher M."/>
            <person name="Ghai R."/>
            <person name="Kavagutti S V."/>
        </authorList>
    </citation>
    <scope>NUCLEOTIDE SEQUENCE</scope>
</reference>
<feature type="compositionally biased region" description="Polar residues" evidence="1">
    <location>
        <begin position="139"/>
        <end position="149"/>
    </location>
</feature>
<dbReference type="AlphaFoldDB" id="A0A6J6GZL5"/>
<evidence type="ECO:0000256" key="1">
    <source>
        <dbReference type="SAM" id="MobiDB-lite"/>
    </source>
</evidence>
<evidence type="ECO:0000313" key="2">
    <source>
        <dbReference type="EMBL" id="CAB4605830.1"/>
    </source>
</evidence>